<accession>A0ABN8YNN3</accession>
<dbReference type="Proteomes" id="UP001176941">
    <property type="component" value="Chromosome 20"/>
</dbReference>
<feature type="compositionally biased region" description="Gly residues" evidence="1">
    <location>
        <begin position="61"/>
        <end position="70"/>
    </location>
</feature>
<keyword evidence="2" id="KW-0732">Signal</keyword>
<reference evidence="3" key="1">
    <citation type="submission" date="2023-04" db="EMBL/GenBank/DDBJ databases">
        <authorList>
            <consortium name="ELIXIR-Norway"/>
        </authorList>
    </citation>
    <scope>NUCLEOTIDE SEQUENCE [LARGE SCALE GENOMIC DNA]</scope>
</reference>
<evidence type="ECO:0000313" key="4">
    <source>
        <dbReference type="Proteomes" id="UP001176941"/>
    </source>
</evidence>
<evidence type="ECO:0000313" key="3">
    <source>
        <dbReference type="EMBL" id="CAI9162048.1"/>
    </source>
</evidence>
<protein>
    <submittedName>
        <fullName evidence="3">Uncharacterized protein</fullName>
    </submittedName>
</protein>
<dbReference type="EMBL" id="OX459956">
    <property type="protein sequence ID" value="CAI9162048.1"/>
    <property type="molecule type" value="Genomic_DNA"/>
</dbReference>
<evidence type="ECO:0000256" key="1">
    <source>
        <dbReference type="SAM" id="MobiDB-lite"/>
    </source>
</evidence>
<feature type="compositionally biased region" description="Low complexity" evidence="1">
    <location>
        <begin position="80"/>
        <end position="90"/>
    </location>
</feature>
<organism evidence="3 4">
    <name type="scientific">Rangifer tarandus platyrhynchus</name>
    <name type="common">Svalbard reindeer</name>
    <dbReference type="NCBI Taxonomy" id="3082113"/>
    <lineage>
        <taxon>Eukaryota</taxon>
        <taxon>Metazoa</taxon>
        <taxon>Chordata</taxon>
        <taxon>Craniata</taxon>
        <taxon>Vertebrata</taxon>
        <taxon>Euteleostomi</taxon>
        <taxon>Mammalia</taxon>
        <taxon>Eutheria</taxon>
        <taxon>Laurasiatheria</taxon>
        <taxon>Artiodactyla</taxon>
        <taxon>Ruminantia</taxon>
        <taxon>Pecora</taxon>
        <taxon>Cervidae</taxon>
        <taxon>Odocoileinae</taxon>
        <taxon>Rangifer</taxon>
    </lineage>
</organism>
<feature type="chain" id="PRO_5045628609" evidence="2">
    <location>
        <begin position="42"/>
        <end position="170"/>
    </location>
</feature>
<name>A0ABN8YNN3_RANTA</name>
<feature type="compositionally biased region" description="Pro residues" evidence="1">
    <location>
        <begin position="105"/>
        <end position="115"/>
    </location>
</feature>
<proteinExistence type="predicted"/>
<feature type="signal peptide" evidence="2">
    <location>
        <begin position="1"/>
        <end position="41"/>
    </location>
</feature>
<evidence type="ECO:0000256" key="2">
    <source>
        <dbReference type="SAM" id="SignalP"/>
    </source>
</evidence>
<gene>
    <name evidence="3" type="ORF">MRATA1EN1_LOCUS11010</name>
</gene>
<keyword evidence="4" id="KW-1185">Reference proteome</keyword>
<feature type="region of interest" description="Disordered" evidence="1">
    <location>
        <begin position="59"/>
        <end position="170"/>
    </location>
</feature>
<sequence length="170" mass="17719">MEAGLGMRWMLCHLALATHHRLILLCHPVTWALRPLPGALAQRTAGQAHARVMAWPVGAAGRRGSGGAGLRAGTVREARPSSLAPAATPRSRPPPGSASPLGSAPSPPGGPPPPYSSELRDTNFCPGFPALPASSHLHPRRHSQLASAGPIRWPSSLPAQPHLPFLSPES</sequence>